<accession>A0A1W6MK76</accession>
<organism evidence="3 4">
    <name type="scientific">Nonlabens spongiae</name>
    <dbReference type="NCBI Taxonomy" id="331648"/>
    <lineage>
        <taxon>Bacteria</taxon>
        <taxon>Pseudomonadati</taxon>
        <taxon>Bacteroidota</taxon>
        <taxon>Flavobacteriia</taxon>
        <taxon>Flavobacteriales</taxon>
        <taxon>Flavobacteriaceae</taxon>
        <taxon>Nonlabens</taxon>
    </lineage>
</organism>
<name>A0A1W6MK76_9FLAO</name>
<dbReference type="Gene3D" id="3.30.930.10">
    <property type="entry name" value="Bira Bifunctional Protein, Domain 2"/>
    <property type="match status" value="1"/>
</dbReference>
<dbReference type="PANTHER" id="PTHR12835">
    <property type="entry name" value="BIOTIN PROTEIN LIGASE"/>
    <property type="match status" value="1"/>
</dbReference>
<dbReference type="GO" id="GO:0004077">
    <property type="term" value="F:biotin--[biotin carboxyl-carrier protein] ligase activity"/>
    <property type="evidence" value="ECO:0007669"/>
    <property type="project" value="InterPro"/>
</dbReference>
<reference evidence="3 4" key="1">
    <citation type="submission" date="2016-11" db="EMBL/GenBank/DDBJ databases">
        <title>Trade-off between light-utilization and light-protection in marine flavobacteria.</title>
        <authorList>
            <person name="Kumagai Y."/>
        </authorList>
    </citation>
    <scope>NUCLEOTIDE SEQUENCE [LARGE SCALE GENOMIC DNA]</scope>
    <source>
        <strain evidence="3 4">JCM 13191</strain>
    </source>
</reference>
<dbReference type="STRING" id="331648.BST97_08365"/>
<dbReference type="PROSITE" id="PS51733">
    <property type="entry name" value="BPL_LPL_CATALYTIC"/>
    <property type="match status" value="1"/>
</dbReference>
<dbReference type="OrthoDB" id="9807064at2"/>
<dbReference type="InterPro" id="IPR004408">
    <property type="entry name" value="Biotin_CoA_COase_ligase"/>
</dbReference>
<dbReference type="RefSeq" id="WP_085766806.1">
    <property type="nucleotide sequence ID" value="NZ_CP019344.1"/>
</dbReference>
<evidence type="ECO:0000259" key="2">
    <source>
        <dbReference type="PROSITE" id="PS51733"/>
    </source>
</evidence>
<dbReference type="NCBIfam" id="TIGR00121">
    <property type="entry name" value="birA_ligase"/>
    <property type="match status" value="1"/>
</dbReference>
<dbReference type="CDD" id="cd16442">
    <property type="entry name" value="BPL"/>
    <property type="match status" value="1"/>
</dbReference>
<keyword evidence="4" id="KW-1185">Reference proteome</keyword>
<dbReference type="InterPro" id="IPR045864">
    <property type="entry name" value="aa-tRNA-synth_II/BPL/LPL"/>
</dbReference>
<sequence length="238" mass="26721">MKNVVKLHATTSTSDVLRSRFRESVLPNGFTVYTTHQTKGRGQRGAIWQSEPGKNLMFSTLRDNLDDLNAFQINQKTCVILTECIAAVSGLDVKIKWPNDILSAKKKIGGVLVENIFKKGRLSHSIIGIGLNINQKEFDELPHASSISELTGQNFEIDPFLNSFINCFFKDHREPEQIDELYTSQLLGVNRELVFSKNGMQFTAMVIGTDPSGKLVLQVGGKLSSYDLKELEWDYTSF</sequence>
<proteinExistence type="predicted"/>
<dbReference type="PANTHER" id="PTHR12835:SF5">
    <property type="entry name" value="BIOTIN--PROTEIN LIGASE"/>
    <property type="match status" value="1"/>
</dbReference>
<evidence type="ECO:0000256" key="1">
    <source>
        <dbReference type="ARBA" id="ARBA00022598"/>
    </source>
</evidence>
<gene>
    <name evidence="3" type="ORF">BST97_08365</name>
</gene>
<dbReference type="Pfam" id="PF03099">
    <property type="entry name" value="BPL_LplA_LipB"/>
    <property type="match status" value="1"/>
</dbReference>
<dbReference type="SUPFAM" id="SSF55681">
    <property type="entry name" value="Class II aaRS and biotin synthetases"/>
    <property type="match status" value="1"/>
</dbReference>
<dbReference type="GO" id="GO:0005737">
    <property type="term" value="C:cytoplasm"/>
    <property type="evidence" value="ECO:0007669"/>
    <property type="project" value="TreeGrafter"/>
</dbReference>
<feature type="domain" description="BPL/LPL catalytic" evidence="2">
    <location>
        <begin position="1"/>
        <end position="176"/>
    </location>
</feature>
<protein>
    <submittedName>
        <fullName evidence="3">Biotin--[acetyl-CoA-carboxylase] ligase</fullName>
    </submittedName>
</protein>
<dbReference type="InterPro" id="IPR004143">
    <property type="entry name" value="BPL_LPL_catalytic"/>
</dbReference>
<dbReference type="EMBL" id="CP019344">
    <property type="protein sequence ID" value="ARN78011.1"/>
    <property type="molecule type" value="Genomic_DNA"/>
</dbReference>
<keyword evidence="1 3" id="KW-0436">Ligase</keyword>
<evidence type="ECO:0000313" key="3">
    <source>
        <dbReference type="EMBL" id="ARN78011.1"/>
    </source>
</evidence>
<dbReference type="AlphaFoldDB" id="A0A1W6MK76"/>
<dbReference type="Proteomes" id="UP000193431">
    <property type="component" value="Chromosome"/>
</dbReference>
<evidence type="ECO:0000313" key="4">
    <source>
        <dbReference type="Proteomes" id="UP000193431"/>
    </source>
</evidence>